<dbReference type="RefSeq" id="WP_344713221.1">
    <property type="nucleotide sequence ID" value="NZ_BAABCB010000013.1"/>
</dbReference>
<evidence type="ECO:0000256" key="1">
    <source>
        <dbReference type="SAM" id="Coils"/>
    </source>
</evidence>
<sequence length="472" mass="54309">MKEIKGVGFTLPSNDDDFIKLDSLSSLSESDIVIFDPSFRTTEYSTYTGSFDDGTYNGKSCYNHDSSAQIAEHCLHWHNEIKSYLNTGKTLFVVLSEKKSFYIQTGKKEYSGTGRNRQVTNIVSNFDNFKFLPNFDGLKYNVAHGKKILSSDFLFHNFLKSFNEFITYETYLNIDAEFRNGFTTKNKDKILGGVISAFGGQIVFLPKIDLDTSEFTEYNEKEEALWTEEAIIIGKRFIQSIIEIDSTLRKKSNKTPKPDWTNHKLYSLKKSEKIKESIENNREKITNLNTEIQELNEELIESEKLNDLLFETGKPLEEAVIYALKILGFKAENFDDGVLELDQVITSPEGWRFIGECEGKDNKAIDITKFRQLSDALNEDFERDEVNEKAYGLLFGNPFRLTAPSKRKSPFTDKCKSGAEREKIGLVETIDLYKVSKYLLENKNEKFKKECRKAIFEKLGEVIKFPTIKEKK</sequence>
<reference evidence="3" key="1">
    <citation type="journal article" date="2019" name="Int. J. Syst. Evol. Microbiol.">
        <title>The Global Catalogue of Microorganisms (GCM) 10K type strain sequencing project: providing services to taxonomists for standard genome sequencing and annotation.</title>
        <authorList>
            <consortium name="The Broad Institute Genomics Platform"/>
            <consortium name="The Broad Institute Genome Sequencing Center for Infectious Disease"/>
            <person name="Wu L."/>
            <person name="Ma J."/>
        </authorList>
    </citation>
    <scope>NUCLEOTIDE SEQUENCE [LARGE SCALE GENOMIC DNA]</scope>
    <source>
        <strain evidence="3">JCM 17633</strain>
    </source>
</reference>
<comment type="caution">
    <text evidence="2">The sequence shown here is derived from an EMBL/GenBank/DDBJ whole genome shotgun (WGS) entry which is preliminary data.</text>
</comment>
<keyword evidence="1" id="KW-0175">Coiled coil</keyword>
<protein>
    <submittedName>
        <fullName evidence="2">Uncharacterized protein</fullName>
    </submittedName>
</protein>
<evidence type="ECO:0000313" key="2">
    <source>
        <dbReference type="EMBL" id="GAA4242198.1"/>
    </source>
</evidence>
<proteinExistence type="predicted"/>
<dbReference type="EMBL" id="BAABCB010000013">
    <property type="protein sequence ID" value="GAA4242198.1"/>
    <property type="molecule type" value="Genomic_DNA"/>
</dbReference>
<evidence type="ECO:0000313" key="3">
    <source>
        <dbReference type="Proteomes" id="UP001501682"/>
    </source>
</evidence>
<organism evidence="2 3">
    <name type="scientific">Winogradskyella damuponensis</name>
    <dbReference type="NCBI Taxonomy" id="943939"/>
    <lineage>
        <taxon>Bacteria</taxon>
        <taxon>Pseudomonadati</taxon>
        <taxon>Bacteroidota</taxon>
        <taxon>Flavobacteriia</taxon>
        <taxon>Flavobacteriales</taxon>
        <taxon>Flavobacteriaceae</taxon>
        <taxon>Winogradskyella</taxon>
    </lineage>
</organism>
<dbReference type="Proteomes" id="UP001501682">
    <property type="component" value="Unassembled WGS sequence"/>
</dbReference>
<name>A0ABP8CQY5_9FLAO</name>
<accession>A0ABP8CQY5</accession>
<keyword evidence="3" id="KW-1185">Reference proteome</keyword>
<gene>
    <name evidence="2" type="ORF">GCM10022292_11440</name>
</gene>
<feature type="coiled-coil region" evidence="1">
    <location>
        <begin position="268"/>
        <end position="312"/>
    </location>
</feature>